<dbReference type="Proteomes" id="UP000603453">
    <property type="component" value="Unassembled WGS sequence"/>
</dbReference>
<name>A0A8H7QXW8_9FUNG</name>
<keyword evidence="2" id="KW-1185">Reference proteome</keyword>
<accession>A0A8H7QXW8</accession>
<evidence type="ECO:0000313" key="2">
    <source>
        <dbReference type="Proteomes" id="UP000603453"/>
    </source>
</evidence>
<organism evidence="1 2">
    <name type="scientific">Mucor saturninus</name>
    <dbReference type="NCBI Taxonomy" id="64648"/>
    <lineage>
        <taxon>Eukaryota</taxon>
        <taxon>Fungi</taxon>
        <taxon>Fungi incertae sedis</taxon>
        <taxon>Mucoromycota</taxon>
        <taxon>Mucoromycotina</taxon>
        <taxon>Mucoromycetes</taxon>
        <taxon>Mucorales</taxon>
        <taxon>Mucorineae</taxon>
        <taxon>Mucoraceae</taxon>
        <taxon>Mucor</taxon>
    </lineage>
</organism>
<proteinExistence type="predicted"/>
<evidence type="ECO:0000313" key="1">
    <source>
        <dbReference type="EMBL" id="KAG2200688.1"/>
    </source>
</evidence>
<dbReference type="AlphaFoldDB" id="A0A8H7QXW8"/>
<sequence>MSSVMNFVKGDFYDHELRWYQNFGMSAKRIRTQDRQTLQEEVVSVDFLQQSQVNHDFIQLLQTLQDTHDWQWN</sequence>
<gene>
    <name evidence="1" type="ORF">INT47_005844</name>
</gene>
<reference evidence="1" key="1">
    <citation type="submission" date="2020-12" db="EMBL/GenBank/DDBJ databases">
        <title>Metabolic potential, ecology and presence of endohyphal bacteria is reflected in genomic diversity of Mucoromycotina.</title>
        <authorList>
            <person name="Muszewska A."/>
            <person name="Okrasinska A."/>
            <person name="Steczkiewicz K."/>
            <person name="Drgas O."/>
            <person name="Orlowska M."/>
            <person name="Perlinska-Lenart U."/>
            <person name="Aleksandrzak-Piekarczyk T."/>
            <person name="Szatraj K."/>
            <person name="Zielenkiewicz U."/>
            <person name="Pilsyk S."/>
            <person name="Malc E."/>
            <person name="Mieczkowski P."/>
            <person name="Kruszewska J.S."/>
            <person name="Biernat P."/>
            <person name="Pawlowska J."/>
        </authorList>
    </citation>
    <scope>NUCLEOTIDE SEQUENCE</scope>
    <source>
        <strain evidence="1">WA0000017839</strain>
    </source>
</reference>
<dbReference type="EMBL" id="JAEPRD010000080">
    <property type="protein sequence ID" value="KAG2200688.1"/>
    <property type="molecule type" value="Genomic_DNA"/>
</dbReference>
<comment type="caution">
    <text evidence="1">The sequence shown here is derived from an EMBL/GenBank/DDBJ whole genome shotgun (WGS) entry which is preliminary data.</text>
</comment>
<protein>
    <submittedName>
        <fullName evidence="1">Uncharacterized protein</fullName>
    </submittedName>
</protein>